<proteinExistence type="inferred from homology"/>
<name>A0A8K0RB78_9PLEO</name>
<feature type="transmembrane region" description="Helical" evidence="8">
    <location>
        <begin position="416"/>
        <end position="435"/>
    </location>
</feature>
<dbReference type="PANTHER" id="PTHR11360:SF224">
    <property type="entry name" value="MAJOR FACILITATOR SUPERFAMILY (MFS) PROFILE DOMAIN-CONTAINING PROTEIN-RELATED"/>
    <property type="match status" value="1"/>
</dbReference>
<organism evidence="10 11">
    <name type="scientific">Paraphoma chrysanthemicola</name>
    <dbReference type="NCBI Taxonomy" id="798071"/>
    <lineage>
        <taxon>Eukaryota</taxon>
        <taxon>Fungi</taxon>
        <taxon>Dikarya</taxon>
        <taxon>Ascomycota</taxon>
        <taxon>Pezizomycotina</taxon>
        <taxon>Dothideomycetes</taxon>
        <taxon>Pleosporomycetidae</taxon>
        <taxon>Pleosporales</taxon>
        <taxon>Pleosporineae</taxon>
        <taxon>Phaeosphaeriaceae</taxon>
        <taxon>Paraphoma</taxon>
    </lineage>
</organism>
<evidence type="ECO:0000256" key="5">
    <source>
        <dbReference type="ARBA" id="ARBA00022989"/>
    </source>
</evidence>
<evidence type="ECO:0000256" key="8">
    <source>
        <dbReference type="SAM" id="Phobius"/>
    </source>
</evidence>
<keyword evidence="4 8" id="KW-0812">Transmembrane</keyword>
<dbReference type="OrthoDB" id="5667at2759"/>
<dbReference type="AlphaFoldDB" id="A0A8K0RB78"/>
<keyword evidence="6 8" id="KW-0472">Membrane</keyword>
<reference evidence="10" key="1">
    <citation type="journal article" date="2021" name="Nat. Commun.">
        <title>Genetic determinants of endophytism in the Arabidopsis root mycobiome.</title>
        <authorList>
            <person name="Mesny F."/>
            <person name="Miyauchi S."/>
            <person name="Thiergart T."/>
            <person name="Pickel B."/>
            <person name="Atanasova L."/>
            <person name="Karlsson M."/>
            <person name="Huettel B."/>
            <person name="Barry K.W."/>
            <person name="Haridas S."/>
            <person name="Chen C."/>
            <person name="Bauer D."/>
            <person name="Andreopoulos W."/>
            <person name="Pangilinan J."/>
            <person name="LaButti K."/>
            <person name="Riley R."/>
            <person name="Lipzen A."/>
            <person name="Clum A."/>
            <person name="Drula E."/>
            <person name="Henrissat B."/>
            <person name="Kohler A."/>
            <person name="Grigoriev I.V."/>
            <person name="Martin F.M."/>
            <person name="Hacquard S."/>
        </authorList>
    </citation>
    <scope>NUCLEOTIDE SEQUENCE</scope>
    <source>
        <strain evidence="10">MPI-SDFR-AT-0120</strain>
    </source>
</reference>
<dbReference type="CDD" id="cd17352">
    <property type="entry name" value="MFS_MCT_SLC16"/>
    <property type="match status" value="1"/>
</dbReference>
<evidence type="ECO:0000313" key="10">
    <source>
        <dbReference type="EMBL" id="KAH7090817.1"/>
    </source>
</evidence>
<feature type="region of interest" description="Disordered" evidence="7">
    <location>
        <begin position="1"/>
        <end position="39"/>
    </location>
</feature>
<evidence type="ECO:0000313" key="11">
    <source>
        <dbReference type="Proteomes" id="UP000813461"/>
    </source>
</evidence>
<feature type="transmembrane region" description="Helical" evidence="8">
    <location>
        <begin position="178"/>
        <end position="198"/>
    </location>
</feature>
<keyword evidence="3" id="KW-0813">Transport</keyword>
<feature type="transmembrane region" description="Helical" evidence="8">
    <location>
        <begin position="289"/>
        <end position="308"/>
    </location>
</feature>
<feature type="transmembrane region" description="Helical" evidence="8">
    <location>
        <begin position="384"/>
        <end position="404"/>
    </location>
</feature>
<evidence type="ECO:0000256" key="3">
    <source>
        <dbReference type="ARBA" id="ARBA00022448"/>
    </source>
</evidence>
<feature type="compositionally biased region" description="Basic and acidic residues" evidence="7">
    <location>
        <begin position="22"/>
        <end position="33"/>
    </location>
</feature>
<keyword evidence="5 8" id="KW-1133">Transmembrane helix</keyword>
<feature type="transmembrane region" description="Helical" evidence="8">
    <location>
        <begin position="210"/>
        <end position="234"/>
    </location>
</feature>
<dbReference type="InterPro" id="IPR011701">
    <property type="entry name" value="MFS"/>
</dbReference>
<dbReference type="PANTHER" id="PTHR11360">
    <property type="entry name" value="MONOCARBOXYLATE TRANSPORTER"/>
    <property type="match status" value="1"/>
</dbReference>
<dbReference type="InterPro" id="IPR050327">
    <property type="entry name" value="Proton-linked_MCT"/>
</dbReference>
<feature type="transmembrane region" description="Helical" evidence="8">
    <location>
        <begin position="121"/>
        <end position="140"/>
    </location>
</feature>
<feature type="transmembrane region" description="Helical" evidence="8">
    <location>
        <begin position="92"/>
        <end position="114"/>
    </location>
</feature>
<evidence type="ECO:0000256" key="2">
    <source>
        <dbReference type="ARBA" id="ARBA00006727"/>
    </source>
</evidence>
<accession>A0A8K0RB78</accession>
<evidence type="ECO:0000256" key="1">
    <source>
        <dbReference type="ARBA" id="ARBA00004141"/>
    </source>
</evidence>
<feature type="compositionally biased region" description="Basic and acidic residues" evidence="7">
    <location>
        <begin position="1"/>
        <end position="12"/>
    </location>
</feature>
<feature type="domain" description="Major facilitator superfamily (MFS) profile" evidence="9">
    <location>
        <begin position="50"/>
        <end position="437"/>
    </location>
</feature>
<evidence type="ECO:0000256" key="4">
    <source>
        <dbReference type="ARBA" id="ARBA00022692"/>
    </source>
</evidence>
<dbReference type="InterPro" id="IPR036259">
    <property type="entry name" value="MFS_trans_sf"/>
</dbReference>
<dbReference type="Pfam" id="PF07690">
    <property type="entry name" value="MFS_1"/>
    <property type="match status" value="1"/>
</dbReference>
<feature type="transmembrane region" description="Helical" evidence="8">
    <location>
        <begin position="320"/>
        <end position="337"/>
    </location>
</feature>
<dbReference type="PROSITE" id="PS50850">
    <property type="entry name" value="MFS"/>
    <property type="match status" value="1"/>
</dbReference>
<dbReference type="SUPFAM" id="SSF103473">
    <property type="entry name" value="MFS general substrate transporter"/>
    <property type="match status" value="1"/>
</dbReference>
<evidence type="ECO:0000259" key="9">
    <source>
        <dbReference type="PROSITE" id="PS50850"/>
    </source>
</evidence>
<dbReference type="Gene3D" id="1.20.1250.20">
    <property type="entry name" value="MFS general substrate transporter like domains"/>
    <property type="match status" value="2"/>
</dbReference>
<evidence type="ECO:0000256" key="7">
    <source>
        <dbReference type="SAM" id="MobiDB-lite"/>
    </source>
</evidence>
<evidence type="ECO:0000256" key="6">
    <source>
        <dbReference type="ARBA" id="ARBA00023136"/>
    </source>
</evidence>
<feature type="transmembrane region" description="Helical" evidence="8">
    <location>
        <begin position="146"/>
        <end position="166"/>
    </location>
</feature>
<comment type="similarity">
    <text evidence="2">Belongs to the major facilitator superfamily. Monocarboxylate porter (TC 2.A.1.13) family.</text>
</comment>
<dbReference type="GO" id="GO:0022857">
    <property type="term" value="F:transmembrane transporter activity"/>
    <property type="evidence" value="ECO:0007669"/>
    <property type="project" value="InterPro"/>
</dbReference>
<dbReference type="Proteomes" id="UP000813461">
    <property type="component" value="Unassembled WGS sequence"/>
</dbReference>
<sequence length="445" mass="48569">MSSHDSIPELDKVTPPGIGQHPRTDTSHEKVDSSRSSALPSIEAPDGGLAAWLVVFGAWCTSFCSFGWNNSIGTFQEYYQTDLLRQYSPGTISWIPSLQIFFMFAMGPIVGRLYDRYGPRYLIVVGSFLHVFGLMMVSISTEYYQIMLSQGVCSAIGVSLIFQPALNAIAGWFDKKRGMAYGILSTGSSIGGIVFPIMSSRLIPRVGYGWTMRISSFLILFLLILASLTVKSRFPPNRQVIARKQLVAPFHEPEFLALNTGLCLFTFGMFIPINYFVVEATSSGMSPDLAHYLVAIFNAASLFGRLLTGFLADRIGKYNVFSLAAFATGTSTLALWLPSGRNTDAAHVAYSILYGFFSGAYVSLIAGLVAQISPMKEIGFRTGLVFFVNSIGALTTSPIAGAILDRENGGWTGVKVFSGVFCIAGTVFVFATRIYKVGWKFDVVF</sequence>
<comment type="caution">
    <text evidence="10">The sequence shown here is derived from an EMBL/GenBank/DDBJ whole genome shotgun (WGS) entry which is preliminary data.</text>
</comment>
<comment type="subcellular location">
    <subcellularLocation>
        <location evidence="1">Membrane</location>
        <topology evidence="1">Multi-pass membrane protein</topology>
    </subcellularLocation>
</comment>
<dbReference type="EMBL" id="JAGMVJ010000005">
    <property type="protein sequence ID" value="KAH7090817.1"/>
    <property type="molecule type" value="Genomic_DNA"/>
</dbReference>
<keyword evidence="11" id="KW-1185">Reference proteome</keyword>
<gene>
    <name evidence="10" type="ORF">FB567DRAFT_520681</name>
</gene>
<dbReference type="InterPro" id="IPR020846">
    <property type="entry name" value="MFS_dom"/>
</dbReference>
<dbReference type="GO" id="GO:0016020">
    <property type="term" value="C:membrane"/>
    <property type="evidence" value="ECO:0007669"/>
    <property type="project" value="UniProtKB-SubCell"/>
</dbReference>
<protein>
    <submittedName>
        <fullName evidence="10">Major facilitator superfamily transporter</fullName>
    </submittedName>
</protein>
<feature type="transmembrane region" description="Helical" evidence="8">
    <location>
        <begin position="349"/>
        <end position="372"/>
    </location>
</feature>
<feature type="transmembrane region" description="Helical" evidence="8">
    <location>
        <begin position="255"/>
        <end position="277"/>
    </location>
</feature>